<gene>
    <name evidence="2" type="ORF">LSAT_V11C700356640</name>
</gene>
<sequence length="104" mass="11709">MDSQTTFSFILACLNLFCYIVLKTTKVSTTLNLPPGPQTLPLIGNILQLAGSHPHRALRDLAKKYGSIMHLNLVMFPRSSDDQQRHMQVLTSSFTDAFILIYKL</sequence>
<dbReference type="Gene3D" id="1.10.630.10">
    <property type="entry name" value="Cytochrome P450"/>
    <property type="match status" value="1"/>
</dbReference>
<dbReference type="SUPFAM" id="SSF48264">
    <property type="entry name" value="Cytochrome P450"/>
    <property type="match status" value="1"/>
</dbReference>
<evidence type="ECO:0000256" key="1">
    <source>
        <dbReference type="SAM" id="Phobius"/>
    </source>
</evidence>
<accession>A0A9R1X3N6</accession>
<dbReference type="AlphaFoldDB" id="A0A9R1X3N6"/>
<keyword evidence="3" id="KW-1185">Reference proteome</keyword>
<dbReference type="PANTHER" id="PTHR24299:SF21">
    <property type="entry name" value="OS09G0441600 PROTEIN"/>
    <property type="match status" value="1"/>
</dbReference>
<dbReference type="GO" id="GO:0016705">
    <property type="term" value="F:oxidoreductase activity, acting on paired donors, with incorporation or reduction of molecular oxygen"/>
    <property type="evidence" value="ECO:0007669"/>
    <property type="project" value="InterPro"/>
</dbReference>
<keyword evidence="1" id="KW-1133">Transmembrane helix</keyword>
<reference evidence="2 3" key="1">
    <citation type="journal article" date="2017" name="Nat. Commun.">
        <title>Genome assembly with in vitro proximity ligation data and whole-genome triplication in lettuce.</title>
        <authorList>
            <person name="Reyes-Chin-Wo S."/>
            <person name="Wang Z."/>
            <person name="Yang X."/>
            <person name="Kozik A."/>
            <person name="Arikit S."/>
            <person name="Song C."/>
            <person name="Xia L."/>
            <person name="Froenicke L."/>
            <person name="Lavelle D.O."/>
            <person name="Truco M.J."/>
            <person name="Xia R."/>
            <person name="Zhu S."/>
            <person name="Xu C."/>
            <person name="Xu H."/>
            <person name="Xu X."/>
            <person name="Cox K."/>
            <person name="Korf I."/>
            <person name="Meyers B.C."/>
            <person name="Michelmore R.W."/>
        </authorList>
    </citation>
    <scope>NUCLEOTIDE SEQUENCE [LARGE SCALE GENOMIC DNA]</scope>
    <source>
        <strain evidence="3">cv. Salinas</strain>
        <tissue evidence="2">Seedlings</tissue>
    </source>
</reference>
<evidence type="ECO:0000313" key="3">
    <source>
        <dbReference type="Proteomes" id="UP000235145"/>
    </source>
</evidence>
<dbReference type="PANTHER" id="PTHR24299">
    <property type="entry name" value="CYTOCHROME P450 FAMILY 1"/>
    <property type="match status" value="1"/>
</dbReference>
<dbReference type="GO" id="GO:0005506">
    <property type="term" value="F:iron ion binding"/>
    <property type="evidence" value="ECO:0007669"/>
    <property type="project" value="InterPro"/>
</dbReference>
<protein>
    <submittedName>
        <fullName evidence="2">Uncharacterized protein</fullName>
    </submittedName>
</protein>
<dbReference type="EMBL" id="NBSK02000007">
    <property type="protein sequence ID" value="KAJ0194927.1"/>
    <property type="molecule type" value="Genomic_DNA"/>
</dbReference>
<comment type="caution">
    <text evidence="2">The sequence shown here is derived from an EMBL/GenBank/DDBJ whole genome shotgun (WGS) entry which is preliminary data.</text>
</comment>
<dbReference type="Pfam" id="PF00067">
    <property type="entry name" value="p450"/>
    <property type="match status" value="1"/>
</dbReference>
<dbReference type="GO" id="GO:0004497">
    <property type="term" value="F:monooxygenase activity"/>
    <property type="evidence" value="ECO:0007669"/>
    <property type="project" value="InterPro"/>
</dbReference>
<keyword evidence="1" id="KW-0812">Transmembrane</keyword>
<evidence type="ECO:0000313" key="2">
    <source>
        <dbReference type="EMBL" id="KAJ0194927.1"/>
    </source>
</evidence>
<feature type="transmembrane region" description="Helical" evidence="1">
    <location>
        <begin position="6"/>
        <end position="22"/>
    </location>
</feature>
<proteinExistence type="predicted"/>
<dbReference type="InterPro" id="IPR036396">
    <property type="entry name" value="Cyt_P450_sf"/>
</dbReference>
<dbReference type="GO" id="GO:0020037">
    <property type="term" value="F:heme binding"/>
    <property type="evidence" value="ECO:0007669"/>
    <property type="project" value="InterPro"/>
</dbReference>
<organism evidence="2 3">
    <name type="scientific">Lactuca sativa</name>
    <name type="common">Garden lettuce</name>
    <dbReference type="NCBI Taxonomy" id="4236"/>
    <lineage>
        <taxon>Eukaryota</taxon>
        <taxon>Viridiplantae</taxon>
        <taxon>Streptophyta</taxon>
        <taxon>Embryophyta</taxon>
        <taxon>Tracheophyta</taxon>
        <taxon>Spermatophyta</taxon>
        <taxon>Magnoliopsida</taxon>
        <taxon>eudicotyledons</taxon>
        <taxon>Gunneridae</taxon>
        <taxon>Pentapetalae</taxon>
        <taxon>asterids</taxon>
        <taxon>campanulids</taxon>
        <taxon>Asterales</taxon>
        <taxon>Asteraceae</taxon>
        <taxon>Cichorioideae</taxon>
        <taxon>Cichorieae</taxon>
        <taxon>Lactucinae</taxon>
        <taxon>Lactuca</taxon>
    </lineage>
</organism>
<keyword evidence="1" id="KW-0472">Membrane</keyword>
<dbReference type="Proteomes" id="UP000235145">
    <property type="component" value="Unassembled WGS sequence"/>
</dbReference>
<name>A0A9R1X3N6_LACSA</name>
<dbReference type="InterPro" id="IPR001128">
    <property type="entry name" value="Cyt_P450"/>
</dbReference>